<accession>A0A9Q0IMF0</accession>
<evidence type="ECO:0000259" key="1">
    <source>
        <dbReference type="Pfam" id="PF05018"/>
    </source>
</evidence>
<feature type="domain" description="CFA20" evidence="1">
    <location>
        <begin position="78"/>
        <end position="150"/>
    </location>
</feature>
<dbReference type="AlphaFoldDB" id="A0A9Q0IMF0"/>
<organism evidence="2 3">
    <name type="scientific">Muraenolepis orangiensis</name>
    <name type="common">Patagonian moray cod</name>
    <dbReference type="NCBI Taxonomy" id="630683"/>
    <lineage>
        <taxon>Eukaryota</taxon>
        <taxon>Metazoa</taxon>
        <taxon>Chordata</taxon>
        <taxon>Craniata</taxon>
        <taxon>Vertebrata</taxon>
        <taxon>Euteleostomi</taxon>
        <taxon>Actinopterygii</taxon>
        <taxon>Neopterygii</taxon>
        <taxon>Teleostei</taxon>
        <taxon>Neoteleostei</taxon>
        <taxon>Acanthomorphata</taxon>
        <taxon>Zeiogadaria</taxon>
        <taxon>Gadariae</taxon>
        <taxon>Gadiformes</taxon>
        <taxon>Muraenolepidoidei</taxon>
        <taxon>Muraenolepididae</taxon>
        <taxon>Muraenolepis</taxon>
    </lineage>
</organism>
<evidence type="ECO:0000313" key="3">
    <source>
        <dbReference type="Proteomes" id="UP001148018"/>
    </source>
</evidence>
<comment type="caution">
    <text evidence="2">The sequence shown here is derived from an EMBL/GenBank/DDBJ whole genome shotgun (WGS) entry which is preliminary data.</text>
</comment>
<dbReference type="OrthoDB" id="10261083at2759"/>
<name>A0A9Q0IMF0_9TELE</name>
<dbReference type="InterPro" id="IPR040441">
    <property type="entry name" value="CFA20/CFAP20DC"/>
</dbReference>
<dbReference type="Proteomes" id="UP001148018">
    <property type="component" value="Unassembled WGS sequence"/>
</dbReference>
<keyword evidence="3" id="KW-1185">Reference proteome</keyword>
<dbReference type="PANTHER" id="PTHR12458">
    <property type="entry name" value="ORF PROTEIN"/>
    <property type="match status" value="1"/>
</dbReference>
<dbReference type="Pfam" id="PF05018">
    <property type="entry name" value="CFA20_dom"/>
    <property type="match status" value="1"/>
</dbReference>
<proteinExistence type="predicted"/>
<evidence type="ECO:0000313" key="2">
    <source>
        <dbReference type="EMBL" id="KAJ3603298.1"/>
    </source>
</evidence>
<protein>
    <recommendedName>
        <fullName evidence="1">CFA20 domain-containing protein</fullName>
    </recommendedName>
</protein>
<sequence>MFKNNFQGGSVVEIFSAQGKDPVAKWRLQGAPASINKVFDKEVKGFVYCVEGCSQTVKMQIPEDGKTTLGLLQRFLVLQRLYLSTVHKEFSATPLHARIPFVSLKQNIWSNLCIDLVSFTEELFKTATFQTLDGIAVCANCKLRRIYTMKAEPADSSDGGILQTLSTPRQTCPELNAERMHAAIELQRVLLSALKHSWSLTLRKRPGRSSEYRACLRLTPPPLCFVVPVAFGVLQTELPEGPRTEIPAKRGKLCHEASAPLHTMQDTA</sequence>
<reference evidence="2" key="1">
    <citation type="submission" date="2022-07" db="EMBL/GenBank/DDBJ databases">
        <title>Chromosome-level genome of Muraenolepis orangiensis.</title>
        <authorList>
            <person name="Kim J."/>
        </authorList>
    </citation>
    <scope>NUCLEOTIDE SEQUENCE</scope>
    <source>
        <strain evidence="2">KU_S4_2022</strain>
        <tissue evidence="2">Muscle</tissue>
    </source>
</reference>
<dbReference type="EMBL" id="JANIIK010000046">
    <property type="protein sequence ID" value="KAJ3603298.1"/>
    <property type="molecule type" value="Genomic_DNA"/>
</dbReference>
<dbReference type="InterPro" id="IPR007714">
    <property type="entry name" value="CFA20_dom"/>
</dbReference>
<gene>
    <name evidence="2" type="ORF">NHX12_031040</name>
</gene>